<proteinExistence type="predicted"/>
<organism evidence="4 5">
    <name type="scientific">Streptomyces pseudogriseolus</name>
    <name type="common">Streptomyces gancidicus</name>
    <name type="synonym">Streptomyces rubiginosus</name>
    <dbReference type="NCBI Taxonomy" id="36817"/>
    <lineage>
        <taxon>Bacteria</taxon>
        <taxon>Bacillati</taxon>
        <taxon>Actinomycetota</taxon>
        <taxon>Actinomycetes</taxon>
        <taxon>Kitasatosporales</taxon>
        <taxon>Streptomycetaceae</taxon>
        <taxon>Streptomyces</taxon>
        <taxon>Streptomyces pseudogriseolus group</taxon>
    </lineage>
</organism>
<evidence type="ECO:0000259" key="3">
    <source>
        <dbReference type="Pfam" id="PF17837"/>
    </source>
</evidence>
<dbReference type="Proteomes" id="UP000597853">
    <property type="component" value="Unassembled WGS sequence"/>
</dbReference>
<gene>
    <name evidence="4" type="ORF">GCM10010285_47310</name>
</gene>
<protein>
    <recommendedName>
        <fullName evidence="6">4'-phosphopantetheinyl transferase</fullName>
    </recommendedName>
</protein>
<feature type="domain" description="4'-phosphopantetheinyl transferase N-terminal" evidence="3">
    <location>
        <begin position="63"/>
        <end position="127"/>
    </location>
</feature>
<keyword evidence="1" id="KW-0808">Transferase</keyword>
<dbReference type="PANTHER" id="PTHR38096:SF1">
    <property type="entry name" value="ENTEROBACTIN SYNTHASE COMPONENT D"/>
    <property type="match status" value="1"/>
</dbReference>
<dbReference type="InterPro" id="IPR037143">
    <property type="entry name" value="4-PPantetheinyl_Trfase_dom_sf"/>
</dbReference>
<evidence type="ECO:0000313" key="4">
    <source>
        <dbReference type="EMBL" id="GGS62531.1"/>
    </source>
</evidence>
<reference evidence="5" key="1">
    <citation type="journal article" date="2019" name="Int. J. Syst. Evol. Microbiol.">
        <title>The Global Catalogue of Microorganisms (GCM) 10K type strain sequencing project: providing services to taxonomists for standard genome sequencing and annotation.</title>
        <authorList>
            <consortium name="The Broad Institute Genomics Platform"/>
            <consortium name="The Broad Institute Genome Sequencing Center for Infectious Disease"/>
            <person name="Wu L."/>
            <person name="Ma J."/>
        </authorList>
    </citation>
    <scope>NUCLEOTIDE SEQUENCE [LARGE SCALE GENOMIC DNA]</scope>
    <source>
        <strain evidence="5">JCM 4416</strain>
    </source>
</reference>
<sequence>MASETDAAAYDTAEAHGVAGAGGVAADARAELERLRAPLAAAGLGLGVALASDPAARPAGPAEAAAAAGMIPDRRREFLAGRLAARRALRSVGLTCGDVPRAGRRPVFPPGYAASITHDAGLAVAVARPPGHTGPAGCDLELGRFPLEAARLVLREDEEAWLHDAGPALAPARLRAVFSAKEAAWKALYGAADGAGSGSGDAAEGGARTLRDLYAVPEPDGGGFRVRRRGDDGVDLRVCVCPVAAGVFSWVRLVGGAAVDSGAGYV</sequence>
<accession>A0ABQ2TE45</accession>
<feature type="domain" description="4'-phosphopantetheinyl transferase" evidence="2">
    <location>
        <begin position="137"/>
        <end position="191"/>
    </location>
</feature>
<dbReference type="PRINTS" id="PR01399">
    <property type="entry name" value="ENTSNTHTASED"/>
</dbReference>
<evidence type="ECO:0008006" key="6">
    <source>
        <dbReference type="Google" id="ProtNLM"/>
    </source>
</evidence>
<dbReference type="EMBL" id="BMTX01000017">
    <property type="protein sequence ID" value="GGS62531.1"/>
    <property type="molecule type" value="Genomic_DNA"/>
</dbReference>
<dbReference type="InterPro" id="IPR041354">
    <property type="entry name" value="4PPT_N"/>
</dbReference>
<dbReference type="PANTHER" id="PTHR38096">
    <property type="entry name" value="ENTEROBACTIN SYNTHASE COMPONENT D"/>
    <property type="match status" value="1"/>
</dbReference>
<dbReference type="Pfam" id="PF01648">
    <property type="entry name" value="ACPS"/>
    <property type="match status" value="1"/>
</dbReference>
<name>A0ABQ2TE45_STREZ</name>
<dbReference type="SUPFAM" id="SSF56214">
    <property type="entry name" value="4'-phosphopantetheinyl transferase"/>
    <property type="match status" value="1"/>
</dbReference>
<evidence type="ECO:0000313" key="5">
    <source>
        <dbReference type="Proteomes" id="UP000597853"/>
    </source>
</evidence>
<dbReference type="InterPro" id="IPR003542">
    <property type="entry name" value="Enbac_synth_compD-like"/>
</dbReference>
<keyword evidence="5" id="KW-1185">Reference proteome</keyword>
<evidence type="ECO:0000256" key="1">
    <source>
        <dbReference type="ARBA" id="ARBA00022679"/>
    </source>
</evidence>
<evidence type="ECO:0000259" key="2">
    <source>
        <dbReference type="Pfam" id="PF01648"/>
    </source>
</evidence>
<comment type="caution">
    <text evidence="4">The sequence shown here is derived from an EMBL/GenBank/DDBJ whole genome shotgun (WGS) entry which is preliminary data.</text>
</comment>
<dbReference type="Pfam" id="PF17837">
    <property type="entry name" value="4PPT_N"/>
    <property type="match status" value="1"/>
</dbReference>
<dbReference type="InterPro" id="IPR008278">
    <property type="entry name" value="4-PPantetheinyl_Trfase_dom"/>
</dbReference>